<evidence type="ECO:0000256" key="4">
    <source>
        <dbReference type="ARBA" id="ARBA00023242"/>
    </source>
</evidence>
<organism evidence="6 7">
    <name type="scientific">Penicillium alfredii</name>
    <dbReference type="NCBI Taxonomy" id="1506179"/>
    <lineage>
        <taxon>Eukaryota</taxon>
        <taxon>Fungi</taxon>
        <taxon>Dikarya</taxon>
        <taxon>Ascomycota</taxon>
        <taxon>Pezizomycotina</taxon>
        <taxon>Eurotiomycetes</taxon>
        <taxon>Eurotiomycetidae</taxon>
        <taxon>Eurotiales</taxon>
        <taxon>Aspergillaceae</taxon>
        <taxon>Penicillium</taxon>
    </lineage>
</organism>
<keyword evidence="7" id="KW-1185">Reference proteome</keyword>
<dbReference type="GO" id="GO:0000981">
    <property type="term" value="F:DNA-binding transcription factor activity, RNA polymerase II-specific"/>
    <property type="evidence" value="ECO:0007669"/>
    <property type="project" value="InterPro"/>
</dbReference>
<dbReference type="InterPro" id="IPR036864">
    <property type="entry name" value="Zn2-C6_fun-type_DNA-bd_sf"/>
</dbReference>
<dbReference type="AlphaFoldDB" id="A0A9W9FKC8"/>
<dbReference type="GO" id="GO:0008270">
    <property type="term" value="F:zinc ion binding"/>
    <property type="evidence" value="ECO:0007669"/>
    <property type="project" value="InterPro"/>
</dbReference>
<dbReference type="GO" id="GO:0003677">
    <property type="term" value="F:DNA binding"/>
    <property type="evidence" value="ECO:0007669"/>
    <property type="project" value="UniProtKB-KW"/>
</dbReference>
<dbReference type="InterPro" id="IPR001138">
    <property type="entry name" value="Zn2Cys6_DnaBD"/>
</dbReference>
<dbReference type="OrthoDB" id="4227365at2759"/>
<reference evidence="6" key="2">
    <citation type="journal article" date="2023" name="IMA Fungus">
        <title>Comparative genomic study of the Penicillium genus elucidates a diverse pangenome and 15 lateral gene transfer events.</title>
        <authorList>
            <person name="Petersen C."/>
            <person name="Sorensen T."/>
            <person name="Nielsen M.R."/>
            <person name="Sondergaard T.E."/>
            <person name="Sorensen J.L."/>
            <person name="Fitzpatrick D.A."/>
            <person name="Frisvad J.C."/>
            <person name="Nielsen K.L."/>
        </authorList>
    </citation>
    <scope>NUCLEOTIDE SEQUENCE</scope>
    <source>
        <strain evidence="6">IBT 34128</strain>
    </source>
</reference>
<keyword evidence="2" id="KW-0238">DNA-binding</keyword>
<dbReference type="GeneID" id="81393676"/>
<evidence type="ECO:0000256" key="2">
    <source>
        <dbReference type="ARBA" id="ARBA00023125"/>
    </source>
</evidence>
<evidence type="ECO:0000313" key="7">
    <source>
        <dbReference type="Proteomes" id="UP001141434"/>
    </source>
</evidence>
<sequence>MVSVRSSGPQMVGLGFPYQSIPSEGPVRPPPVRRAANLAQVRSFDAAQIRYGAPLDLAYSQDPSSSRGMCIADTAHDNQRAVSQDVQHLSSSNLATTVDGTFITYHANGGQQVPRFQVPSGSVSYSTTPTSSHQAIPMAISSLHTSVSAPELRSRQSTWSLDSQDSWSYAPANYEDHHDPSNNGTRDSHFPFAAVPPQAEAPPPGRPFNFLIEDPKTSRYHREKIPRSQADRESQRENIRLLKGSGGACLWCYRSKKRCGLSNPCLSCTSTRRKCIRSSVQLSLSGLQVGGSPPDVSMVPLKPPSSEALDMLNSLNTLVFTKMTAMKAVLNIRRSDDGALEMCTMYVDRRDMVFSNVSCSLDQLVAKASKHLRCVELAKLEEAYTFHPLIQTALSMTKLFMVTRCLATTHVYIRSLDVDPGRLMMLYILVVCCRELFEMSEGFSVELCEALRRKDVQDSLSDGKYLHPTTNLNPVWVASALYYRIVSGLLELRESPLMTKIFGCRASHLSRLWCTLWSILKSVPANNKTSSKDATGSALKDQIPVLPDSKFFDLAFWLGPLDCNDELPPVAVSKQHGDPFAGESYDMNSFLRDDCVESSVLSNAPQPVQALLPVCPSPKPVAIPLRESVAVDETPCMGMQQDIFADVLEPTPGTWDAVASFDSIYNENCR</sequence>
<evidence type="ECO:0000313" key="6">
    <source>
        <dbReference type="EMBL" id="KAJ5101704.1"/>
    </source>
</evidence>
<feature type="region of interest" description="Disordered" evidence="5">
    <location>
        <begin position="170"/>
        <end position="235"/>
    </location>
</feature>
<evidence type="ECO:0000256" key="5">
    <source>
        <dbReference type="SAM" id="MobiDB-lite"/>
    </source>
</evidence>
<dbReference type="RefSeq" id="XP_056512535.1">
    <property type="nucleotide sequence ID" value="XM_056654508.1"/>
</dbReference>
<proteinExistence type="predicted"/>
<evidence type="ECO:0000256" key="1">
    <source>
        <dbReference type="ARBA" id="ARBA00023015"/>
    </source>
</evidence>
<dbReference type="Proteomes" id="UP001141434">
    <property type="component" value="Unassembled WGS sequence"/>
</dbReference>
<evidence type="ECO:0008006" key="8">
    <source>
        <dbReference type="Google" id="ProtNLM"/>
    </source>
</evidence>
<protein>
    <recommendedName>
        <fullName evidence="8">Zn(2)-C6 fungal-type domain-containing protein</fullName>
    </recommendedName>
</protein>
<dbReference type="SUPFAM" id="SSF57701">
    <property type="entry name" value="Zn2/Cys6 DNA-binding domain"/>
    <property type="match status" value="1"/>
</dbReference>
<keyword evidence="4" id="KW-0539">Nucleus</keyword>
<keyword evidence="3" id="KW-0804">Transcription</keyword>
<gene>
    <name evidence="6" type="ORF">NUU61_003926</name>
</gene>
<feature type="compositionally biased region" description="Basic and acidic residues" evidence="5">
    <location>
        <begin position="223"/>
        <end position="235"/>
    </location>
</feature>
<evidence type="ECO:0000256" key="3">
    <source>
        <dbReference type="ARBA" id="ARBA00023163"/>
    </source>
</evidence>
<reference evidence="6" key="1">
    <citation type="submission" date="2022-11" db="EMBL/GenBank/DDBJ databases">
        <authorList>
            <person name="Petersen C."/>
        </authorList>
    </citation>
    <scope>NUCLEOTIDE SEQUENCE</scope>
    <source>
        <strain evidence="6">IBT 34128</strain>
    </source>
</reference>
<accession>A0A9W9FKC8</accession>
<keyword evidence="1" id="KW-0805">Transcription regulation</keyword>
<comment type="caution">
    <text evidence="6">The sequence shown here is derived from an EMBL/GenBank/DDBJ whole genome shotgun (WGS) entry which is preliminary data.</text>
</comment>
<dbReference type="EMBL" id="JAPMSZ010000005">
    <property type="protein sequence ID" value="KAJ5101704.1"/>
    <property type="molecule type" value="Genomic_DNA"/>
</dbReference>
<name>A0A9W9FKC8_9EURO</name>
<dbReference type="CDD" id="cd00067">
    <property type="entry name" value="GAL4"/>
    <property type="match status" value="1"/>
</dbReference>